<accession>A0A1Q9ACP0</accession>
<evidence type="ECO:0008006" key="3">
    <source>
        <dbReference type="Google" id="ProtNLM"/>
    </source>
</evidence>
<dbReference type="InterPro" id="IPR011009">
    <property type="entry name" value="Kinase-like_dom_sf"/>
</dbReference>
<dbReference type="OrthoDB" id="8028712at2"/>
<dbReference type="AlphaFoldDB" id="A0A1Q9ACP0"/>
<dbReference type="SUPFAM" id="SSF56112">
    <property type="entry name" value="Protein kinase-like (PK-like)"/>
    <property type="match status" value="1"/>
</dbReference>
<protein>
    <recommendedName>
        <fullName evidence="3">Serine/threonine protein phosphatase</fullName>
    </recommendedName>
</protein>
<name>A0A1Q9ACP0_9HYPH</name>
<reference evidence="1 2" key="1">
    <citation type="submission" date="2016-09" db="EMBL/GenBank/DDBJ databases">
        <title>Rhizobium sp. nov., a novel species isolated from the rice rhizosphere.</title>
        <authorList>
            <person name="Zhao J."/>
            <person name="Zhang X."/>
        </authorList>
    </citation>
    <scope>NUCLEOTIDE SEQUENCE [LARGE SCALE GENOMIC DNA]</scope>
    <source>
        <strain evidence="1 2">MH17</strain>
    </source>
</reference>
<dbReference type="STRING" id="1672749.BJF92_14780"/>
<dbReference type="EMBL" id="MKIO01000047">
    <property type="protein sequence ID" value="OLP52671.1"/>
    <property type="molecule type" value="Genomic_DNA"/>
</dbReference>
<evidence type="ECO:0000313" key="2">
    <source>
        <dbReference type="Proteomes" id="UP000186143"/>
    </source>
</evidence>
<dbReference type="RefSeq" id="WP_075637219.1">
    <property type="nucleotide sequence ID" value="NZ_MKIO01000047.1"/>
</dbReference>
<organism evidence="1 2">
    <name type="scientific">Xaviernesmea rhizosphaerae</name>
    <dbReference type="NCBI Taxonomy" id="1672749"/>
    <lineage>
        <taxon>Bacteria</taxon>
        <taxon>Pseudomonadati</taxon>
        <taxon>Pseudomonadota</taxon>
        <taxon>Alphaproteobacteria</taxon>
        <taxon>Hyphomicrobiales</taxon>
        <taxon>Rhizobiaceae</taxon>
        <taxon>Rhizobium/Agrobacterium group</taxon>
        <taxon>Xaviernesmea</taxon>
    </lineage>
</organism>
<proteinExistence type="predicted"/>
<comment type="caution">
    <text evidence="1">The sequence shown here is derived from an EMBL/GenBank/DDBJ whole genome shotgun (WGS) entry which is preliminary data.</text>
</comment>
<dbReference type="Proteomes" id="UP000186143">
    <property type="component" value="Unassembled WGS sequence"/>
</dbReference>
<gene>
    <name evidence="1" type="ORF">BJF92_14780</name>
</gene>
<evidence type="ECO:0000313" key="1">
    <source>
        <dbReference type="EMBL" id="OLP52671.1"/>
    </source>
</evidence>
<sequence>MLQGLKDADVETMLAALAGSSRRVQRVALSDRTIWIKRYGRRAPWRGHHLRLIAARLGPTARALAPSPRVPAEAMVAREIRQIDRLTRAGFRTPEVLYRSPTALVLSDLGPNVLGQMKALRLIDAQGHDALLVRSAGELGRLHSARLCHGRPHPRDFSLGAEGFGFMDFEEDPVAVMPLPLAQARDLWLLFLQVASRALLPETRWQALCAWRQHRPQDAETALARLVPMFARALPLARLVDRLRQGADITRFILATDFLRSALLTPIDHPCGHNGQNRFPS</sequence>